<protein>
    <recommendedName>
        <fullName evidence="4">VCBS repeat-containing protein</fullName>
    </recommendedName>
</protein>
<dbReference type="AlphaFoldDB" id="A0A820KEC8"/>
<keyword evidence="1" id="KW-0732">Signal</keyword>
<accession>A0A820KEC8</accession>
<dbReference type="InterPro" id="IPR028994">
    <property type="entry name" value="Integrin_alpha_N"/>
</dbReference>
<evidence type="ECO:0000256" key="1">
    <source>
        <dbReference type="ARBA" id="ARBA00022729"/>
    </source>
</evidence>
<name>A0A820KEC8_9BILA</name>
<dbReference type="Proteomes" id="UP000663874">
    <property type="component" value="Unassembled WGS sequence"/>
</dbReference>
<feature type="non-terminal residue" evidence="2">
    <location>
        <position position="1"/>
    </location>
</feature>
<dbReference type="InterPro" id="IPR013517">
    <property type="entry name" value="FG-GAP"/>
</dbReference>
<dbReference type="SUPFAM" id="SSF69318">
    <property type="entry name" value="Integrin alpha N-terminal domain"/>
    <property type="match status" value="1"/>
</dbReference>
<evidence type="ECO:0000313" key="3">
    <source>
        <dbReference type="Proteomes" id="UP000663874"/>
    </source>
</evidence>
<organism evidence="2 3">
    <name type="scientific">Rotaria sordida</name>
    <dbReference type="NCBI Taxonomy" id="392033"/>
    <lineage>
        <taxon>Eukaryota</taxon>
        <taxon>Metazoa</taxon>
        <taxon>Spiralia</taxon>
        <taxon>Gnathifera</taxon>
        <taxon>Rotifera</taxon>
        <taxon>Eurotatoria</taxon>
        <taxon>Bdelloidea</taxon>
        <taxon>Philodinida</taxon>
        <taxon>Philodinidae</taxon>
        <taxon>Rotaria</taxon>
    </lineage>
</organism>
<evidence type="ECO:0000313" key="2">
    <source>
        <dbReference type="EMBL" id="CAF4339328.1"/>
    </source>
</evidence>
<evidence type="ECO:0008006" key="4">
    <source>
        <dbReference type="Google" id="ProtNLM"/>
    </source>
</evidence>
<reference evidence="2" key="1">
    <citation type="submission" date="2021-02" db="EMBL/GenBank/DDBJ databases">
        <authorList>
            <person name="Nowell W R."/>
        </authorList>
    </citation>
    <scope>NUCLEOTIDE SEQUENCE</scope>
</reference>
<feature type="non-terminal residue" evidence="2">
    <location>
        <position position="113"/>
    </location>
</feature>
<comment type="caution">
    <text evidence="2">The sequence shown here is derived from an EMBL/GenBank/DDBJ whole genome shotgun (WGS) entry which is preliminary data.</text>
</comment>
<sequence length="113" mass="12101">IICKDPYPLQSVSQTGKTPVALVAGDFRNIGIIDLVVLNYDEQSVDLLLGNSKNTYQTEIIHDTGSAPSFAFTHDISGDGLPDIIITNKNDGTISVLLDNPGDSFQSTTTYAV</sequence>
<dbReference type="Pfam" id="PF13517">
    <property type="entry name" value="FG-GAP_3"/>
    <property type="match status" value="1"/>
</dbReference>
<proteinExistence type="predicted"/>
<dbReference type="PANTHER" id="PTHR46580">
    <property type="entry name" value="SENSOR KINASE-RELATED"/>
    <property type="match status" value="1"/>
</dbReference>
<gene>
    <name evidence="2" type="ORF">FNK824_LOCUS41957</name>
</gene>
<dbReference type="Gene3D" id="2.130.10.130">
    <property type="entry name" value="Integrin alpha, N-terminal"/>
    <property type="match status" value="1"/>
</dbReference>
<dbReference type="EMBL" id="CAJOBE010045104">
    <property type="protein sequence ID" value="CAF4339328.1"/>
    <property type="molecule type" value="Genomic_DNA"/>
</dbReference>